<evidence type="ECO:0000313" key="3">
    <source>
        <dbReference type="Proteomes" id="UP000604046"/>
    </source>
</evidence>
<feature type="compositionally biased region" description="Basic and acidic residues" evidence="1">
    <location>
        <begin position="1"/>
        <end position="64"/>
    </location>
</feature>
<comment type="caution">
    <text evidence="2">The sequence shown here is derived from an EMBL/GenBank/DDBJ whole genome shotgun (WGS) entry which is preliminary data.</text>
</comment>
<accession>A0A812GIM2</accession>
<organism evidence="2 3">
    <name type="scientific">Symbiodinium natans</name>
    <dbReference type="NCBI Taxonomy" id="878477"/>
    <lineage>
        <taxon>Eukaryota</taxon>
        <taxon>Sar</taxon>
        <taxon>Alveolata</taxon>
        <taxon>Dinophyceae</taxon>
        <taxon>Suessiales</taxon>
        <taxon>Symbiodiniaceae</taxon>
        <taxon>Symbiodinium</taxon>
    </lineage>
</organism>
<dbReference type="AlphaFoldDB" id="A0A812GIM2"/>
<evidence type="ECO:0000256" key="1">
    <source>
        <dbReference type="SAM" id="MobiDB-lite"/>
    </source>
</evidence>
<evidence type="ECO:0000313" key="2">
    <source>
        <dbReference type="EMBL" id="CAE6923946.1"/>
    </source>
</evidence>
<keyword evidence="3" id="KW-1185">Reference proteome</keyword>
<dbReference type="EMBL" id="CAJNDS010000027">
    <property type="protein sequence ID" value="CAE6923946.1"/>
    <property type="molecule type" value="Genomic_DNA"/>
</dbReference>
<dbReference type="OrthoDB" id="444553at2759"/>
<proteinExistence type="predicted"/>
<protein>
    <submittedName>
        <fullName evidence="2">Uncharacterized protein</fullName>
    </submittedName>
</protein>
<feature type="region of interest" description="Disordered" evidence="1">
    <location>
        <begin position="1"/>
        <end position="90"/>
    </location>
</feature>
<dbReference type="Proteomes" id="UP000604046">
    <property type="component" value="Unassembled WGS sequence"/>
</dbReference>
<gene>
    <name evidence="2" type="ORF">SNAT2548_LOCUS570</name>
</gene>
<sequence>MEQVIKDAKERDEARMREIKQLRDRSENELKSLREKSDSSSKDAETLRQRQLEEASMELKELHSETAQQKEATPGETREANLRVSQTHPSSSFDVSCYIRILMLSCSPSPAKMLSELVRESSAEAAQLRPDVWSINST</sequence>
<name>A0A812GIM2_9DINO</name>
<reference evidence="2" key="1">
    <citation type="submission" date="2021-02" db="EMBL/GenBank/DDBJ databases">
        <authorList>
            <person name="Dougan E. K."/>
            <person name="Rhodes N."/>
            <person name="Thang M."/>
            <person name="Chan C."/>
        </authorList>
    </citation>
    <scope>NUCLEOTIDE SEQUENCE</scope>
</reference>